<sequence>YHLLAKALAYAEDYKAALIAEKSAYHIFHAVFGAEHPRTRETELLLRDLTSNAVHNAKMALQQKQDKTQRKPTPNRIVPIQLRAGHHLN</sequence>
<protein>
    <submittedName>
        <fullName evidence="1">15817_t:CDS:1</fullName>
    </submittedName>
</protein>
<dbReference type="EMBL" id="CAJVPW010046576">
    <property type="protein sequence ID" value="CAG8757851.1"/>
    <property type="molecule type" value="Genomic_DNA"/>
</dbReference>
<keyword evidence="2" id="KW-1185">Reference proteome</keyword>
<name>A0ACA9QM06_9GLOM</name>
<gene>
    <name evidence="1" type="ORF">SPELUC_LOCUS14933</name>
</gene>
<accession>A0ACA9QM06</accession>
<feature type="non-terminal residue" evidence="1">
    <location>
        <position position="89"/>
    </location>
</feature>
<reference evidence="1" key="1">
    <citation type="submission" date="2021-06" db="EMBL/GenBank/DDBJ databases">
        <authorList>
            <person name="Kallberg Y."/>
            <person name="Tangrot J."/>
            <person name="Rosling A."/>
        </authorList>
    </citation>
    <scope>NUCLEOTIDE SEQUENCE</scope>
    <source>
        <strain evidence="1">28 12/20/2015</strain>
    </source>
</reference>
<feature type="non-terminal residue" evidence="1">
    <location>
        <position position="1"/>
    </location>
</feature>
<comment type="caution">
    <text evidence="1">The sequence shown here is derived from an EMBL/GenBank/DDBJ whole genome shotgun (WGS) entry which is preliminary data.</text>
</comment>
<evidence type="ECO:0000313" key="1">
    <source>
        <dbReference type="EMBL" id="CAG8757851.1"/>
    </source>
</evidence>
<dbReference type="Proteomes" id="UP000789366">
    <property type="component" value="Unassembled WGS sequence"/>
</dbReference>
<proteinExistence type="predicted"/>
<evidence type="ECO:0000313" key="2">
    <source>
        <dbReference type="Proteomes" id="UP000789366"/>
    </source>
</evidence>
<organism evidence="1 2">
    <name type="scientific">Cetraspora pellucida</name>
    <dbReference type="NCBI Taxonomy" id="1433469"/>
    <lineage>
        <taxon>Eukaryota</taxon>
        <taxon>Fungi</taxon>
        <taxon>Fungi incertae sedis</taxon>
        <taxon>Mucoromycota</taxon>
        <taxon>Glomeromycotina</taxon>
        <taxon>Glomeromycetes</taxon>
        <taxon>Diversisporales</taxon>
        <taxon>Gigasporaceae</taxon>
        <taxon>Cetraspora</taxon>
    </lineage>
</organism>